<organism evidence="1 2">
    <name type="scientific">Dictyostelium purpureum</name>
    <name type="common">Slime mold</name>
    <dbReference type="NCBI Taxonomy" id="5786"/>
    <lineage>
        <taxon>Eukaryota</taxon>
        <taxon>Amoebozoa</taxon>
        <taxon>Evosea</taxon>
        <taxon>Eumycetozoa</taxon>
        <taxon>Dictyostelia</taxon>
        <taxon>Dictyosteliales</taxon>
        <taxon>Dictyosteliaceae</taxon>
        <taxon>Dictyostelium</taxon>
    </lineage>
</organism>
<evidence type="ECO:0000313" key="1">
    <source>
        <dbReference type="EMBL" id="EGC38180.1"/>
    </source>
</evidence>
<name>F0ZCZ9_DICPU</name>
<gene>
    <name evidence="1" type="ORF">DICPUDRAFT_149159</name>
</gene>
<dbReference type="KEGG" id="dpp:DICPUDRAFT_149159"/>
<reference evidence="2" key="1">
    <citation type="journal article" date="2011" name="Genome Biol.">
        <title>Comparative genomics of the social amoebae Dictyostelium discoideum and Dictyostelium purpureum.</title>
        <authorList>
            <consortium name="US DOE Joint Genome Institute (JGI-PGF)"/>
            <person name="Sucgang R."/>
            <person name="Kuo A."/>
            <person name="Tian X."/>
            <person name="Salerno W."/>
            <person name="Parikh A."/>
            <person name="Feasley C.L."/>
            <person name="Dalin E."/>
            <person name="Tu H."/>
            <person name="Huang E."/>
            <person name="Barry K."/>
            <person name="Lindquist E."/>
            <person name="Shapiro H."/>
            <person name="Bruce D."/>
            <person name="Schmutz J."/>
            <person name="Salamov A."/>
            <person name="Fey P."/>
            <person name="Gaudet P."/>
            <person name="Anjard C."/>
            <person name="Babu M.M."/>
            <person name="Basu S."/>
            <person name="Bushmanova Y."/>
            <person name="van der Wel H."/>
            <person name="Katoh-Kurasawa M."/>
            <person name="Dinh C."/>
            <person name="Coutinho P.M."/>
            <person name="Saito T."/>
            <person name="Elias M."/>
            <person name="Schaap P."/>
            <person name="Kay R.R."/>
            <person name="Henrissat B."/>
            <person name="Eichinger L."/>
            <person name="Rivero F."/>
            <person name="Putnam N.H."/>
            <person name="West C.M."/>
            <person name="Loomis W.F."/>
            <person name="Chisholm R.L."/>
            <person name="Shaulsky G."/>
            <person name="Strassmann J.E."/>
            <person name="Queller D.C."/>
            <person name="Kuspa A."/>
            <person name="Grigoriev I.V."/>
        </authorList>
    </citation>
    <scope>NUCLEOTIDE SEQUENCE [LARGE SCALE GENOMIC DNA]</scope>
    <source>
        <strain evidence="2">QSDP1</strain>
    </source>
</reference>
<keyword evidence="2" id="KW-1185">Reference proteome</keyword>
<dbReference type="AlphaFoldDB" id="F0ZCZ9"/>
<dbReference type="InParanoid" id="F0ZCZ9"/>
<sequence>MSSSPSSVSSPNKRINEFRKITTNDEFKEKRKEKQDIQRQKLKNQLILEKRQKLSTLNQNNTITPDSIKNELKDLYNKIVEIIKPT</sequence>
<evidence type="ECO:0000313" key="2">
    <source>
        <dbReference type="Proteomes" id="UP000001064"/>
    </source>
</evidence>
<dbReference type="EMBL" id="GL870982">
    <property type="protein sequence ID" value="EGC38180.1"/>
    <property type="molecule type" value="Genomic_DNA"/>
</dbReference>
<accession>F0ZCZ9</accession>
<protein>
    <submittedName>
        <fullName evidence="1">Uncharacterized protein</fullName>
    </submittedName>
</protein>
<dbReference type="Proteomes" id="UP000001064">
    <property type="component" value="Unassembled WGS sequence"/>
</dbReference>
<dbReference type="RefSeq" id="XP_003285307.1">
    <property type="nucleotide sequence ID" value="XM_003285259.1"/>
</dbReference>
<dbReference type="VEuPathDB" id="AmoebaDB:DICPUDRAFT_149159"/>
<proteinExistence type="predicted"/>
<dbReference type="GeneID" id="10502599"/>